<dbReference type="PANTHER" id="PTHR43048">
    <property type="entry name" value="METHYLMALONYL-COA EPIMERASE"/>
    <property type="match status" value="1"/>
</dbReference>
<feature type="domain" description="VOC" evidence="2">
    <location>
        <begin position="5"/>
        <end position="135"/>
    </location>
</feature>
<evidence type="ECO:0000313" key="3">
    <source>
        <dbReference type="EMBL" id="BBO88101.1"/>
    </source>
</evidence>
<dbReference type="GO" id="GO:0046872">
    <property type="term" value="F:metal ion binding"/>
    <property type="evidence" value="ECO:0007669"/>
    <property type="project" value="UniProtKB-KW"/>
</dbReference>
<dbReference type="RefSeq" id="WP_155309464.1">
    <property type="nucleotide sequence ID" value="NZ_AP021879.1"/>
</dbReference>
<protein>
    <submittedName>
        <fullName evidence="3">Methylmalonyl-CoA epimerase</fullName>
    </submittedName>
</protein>
<dbReference type="Proteomes" id="UP000422108">
    <property type="component" value="Chromosome"/>
</dbReference>
<keyword evidence="4" id="KW-1185">Reference proteome</keyword>
<dbReference type="GO" id="GO:0046491">
    <property type="term" value="P:L-methylmalonyl-CoA metabolic process"/>
    <property type="evidence" value="ECO:0007669"/>
    <property type="project" value="TreeGrafter"/>
</dbReference>
<dbReference type="InterPro" id="IPR051785">
    <property type="entry name" value="MMCE/EMCE_epimerase"/>
</dbReference>
<dbReference type="SUPFAM" id="SSF54593">
    <property type="entry name" value="Glyoxalase/Bleomycin resistance protein/Dihydroxybiphenyl dioxygenase"/>
    <property type="match status" value="1"/>
</dbReference>
<evidence type="ECO:0000259" key="2">
    <source>
        <dbReference type="PROSITE" id="PS51819"/>
    </source>
</evidence>
<dbReference type="InterPro" id="IPR029068">
    <property type="entry name" value="Glyas_Bleomycin-R_OHBP_Dase"/>
</dbReference>
<keyword evidence="1" id="KW-0479">Metal-binding</keyword>
<dbReference type="GO" id="GO:0004493">
    <property type="term" value="F:methylmalonyl-CoA epimerase activity"/>
    <property type="evidence" value="ECO:0007669"/>
    <property type="project" value="TreeGrafter"/>
</dbReference>
<dbReference type="PROSITE" id="PS51819">
    <property type="entry name" value="VOC"/>
    <property type="match status" value="1"/>
</dbReference>
<evidence type="ECO:0000256" key="1">
    <source>
        <dbReference type="ARBA" id="ARBA00022723"/>
    </source>
</evidence>
<dbReference type="EMBL" id="AP021879">
    <property type="protein sequence ID" value="BBO88101.1"/>
    <property type="molecule type" value="Genomic_DNA"/>
</dbReference>
<dbReference type="Gene3D" id="3.10.180.10">
    <property type="entry name" value="2,3-Dihydroxybiphenyl 1,2-Dioxygenase, domain 1"/>
    <property type="match status" value="1"/>
</dbReference>
<dbReference type="Pfam" id="PF13669">
    <property type="entry name" value="Glyoxalase_4"/>
    <property type="match status" value="1"/>
</dbReference>
<name>A0A5K8A6K5_9BACT</name>
<accession>A0A5K8A6K5</accession>
<dbReference type="AlphaFoldDB" id="A0A5K8A6K5"/>
<organism evidence="3 4">
    <name type="scientific">Desulfosarcina ovata subsp. ovata</name>
    <dbReference type="NCBI Taxonomy" id="2752305"/>
    <lineage>
        <taxon>Bacteria</taxon>
        <taxon>Pseudomonadati</taxon>
        <taxon>Thermodesulfobacteriota</taxon>
        <taxon>Desulfobacteria</taxon>
        <taxon>Desulfobacterales</taxon>
        <taxon>Desulfosarcinaceae</taxon>
        <taxon>Desulfosarcina</taxon>
    </lineage>
</organism>
<gene>
    <name evidence="3" type="ORF">DSCOOX_12810</name>
</gene>
<reference evidence="3 4" key="1">
    <citation type="submission" date="2019-11" db="EMBL/GenBank/DDBJ databases">
        <title>Comparative genomics of hydrocarbon-degrading Desulfosarcina strains.</title>
        <authorList>
            <person name="Watanabe M."/>
            <person name="Kojima H."/>
            <person name="Fukui M."/>
        </authorList>
    </citation>
    <scope>NUCLEOTIDE SEQUENCE [LARGE SCALE GENOMIC DNA]</scope>
    <source>
        <strain evidence="4">oXyS1</strain>
    </source>
</reference>
<evidence type="ECO:0000313" key="4">
    <source>
        <dbReference type="Proteomes" id="UP000422108"/>
    </source>
</evidence>
<dbReference type="InterPro" id="IPR037523">
    <property type="entry name" value="VOC_core"/>
</dbReference>
<proteinExistence type="predicted"/>
<sequence length="137" mass="15011">MVKGLYGFNVAVKKESHKEVVERWAAIFGVQPVYLKPSDFAVPGIIGAKLKVGEANIFILAGDNEKVALAQFVAKNGEGVFLVSFEVDDLEKAMKEVVDQGVKFVSDKPLSFPGGRVNFIHPKSMNGVQTEFIQIEK</sequence>
<dbReference type="PANTHER" id="PTHR43048:SF3">
    <property type="entry name" value="METHYLMALONYL-COA EPIMERASE, MITOCHONDRIAL"/>
    <property type="match status" value="1"/>
</dbReference>